<dbReference type="EMBL" id="JBFCZG010000007">
    <property type="protein sequence ID" value="KAL3419700.1"/>
    <property type="molecule type" value="Genomic_DNA"/>
</dbReference>
<gene>
    <name evidence="2" type="ORF">PVAG01_08198</name>
</gene>
<feature type="compositionally biased region" description="Acidic residues" evidence="1">
    <location>
        <begin position="300"/>
        <end position="309"/>
    </location>
</feature>
<feature type="region of interest" description="Disordered" evidence="1">
    <location>
        <begin position="290"/>
        <end position="309"/>
    </location>
</feature>
<proteinExistence type="predicted"/>
<feature type="compositionally biased region" description="Basic and acidic residues" evidence="1">
    <location>
        <begin position="415"/>
        <end position="430"/>
    </location>
</feature>
<evidence type="ECO:0000313" key="2">
    <source>
        <dbReference type="EMBL" id="KAL3419700.1"/>
    </source>
</evidence>
<evidence type="ECO:0000313" key="3">
    <source>
        <dbReference type="Proteomes" id="UP001629113"/>
    </source>
</evidence>
<feature type="region of interest" description="Disordered" evidence="1">
    <location>
        <begin position="399"/>
        <end position="439"/>
    </location>
</feature>
<sequence>MEVGPEAGAECCLFRIPLEIRNEIYRYLLLPYTYRPIGLNQLGDQFSKNKIRTWDFKFVGPYDPDHLPTYTEVLRVNRRINAEASRVFYSETTIQLEPGDITSMLRTSDISPPYKHVWQHNPLQGFGHKKENGCVTYDTPDTGGRLAPHVFARFEKVWLDLTFNWSLGAAEPSLDDNNEVVKSTADLYLKGLKSSRLIKCFVRVLAHSNHIRQLSVSLNIDVASQHRPGGVSRRLLGNDLNRLSDEDISDILGSNAQTAINAMVNTAAGSETPDDDNDDDVSEDLGQLAAAAGSEKIDTDGDDDDDDDFEDFEATEATLAEMEEEELEHEFRGHKLNEKVTELFLESGILAPLLMLTNVKSFDLDFRNFWTMDGTIYIPPEKHRNIIQKVKGIIEARFKPPTTSRPAGGVPSGDTPKRNNTECLPEESKRSMQILPKAQ</sequence>
<name>A0ABR4P8T8_9HELO</name>
<accession>A0ABR4P8T8</accession>
<protein>
    <recommendedName>
        <fullName evidence="4">F-box domain-containing protein</fullName>
    </recommendedName>
</protein>
<keyword evidence="3" id="KW-1185">Reference proteome</keyword>
<organism evidence="2 3">
    <name type="scientific">Phlyctema vagabunda</name>
    <dbReference type="NCBI Taxonomy" id="108571"/>
    <lineage>
        <taxon>Eukaryota</taxon>
        <taxon>Fungi</taxon>
        <taxon>Dikarya</taxon>
        <taxon>Ascomycota</taxon>
        <taxon>Pezizomycotina</taxon>
        <taxon>Leotiomycetes</taxon>
        <taxon>Helotiales</taxon>
        <taxon>Dermateaceae</taxon>
        <taxon>Phlyctema</taxon>
    </lineage>
</organism>
<dbReference type="Proteomes" id="UP001629113">
    <property type="component" value="Unassembled WGS sequence"/>
</dbReference>
<comment type="caution">
    <text evidence="2">The sequence shown here is derived from an EMBL/GenBank/DDBJ whole genome shotgun (WGS) entry which is preliminary data.</text>
</comment>
<evidence type="ECO:0000256" key="1">
    <source>
        <dbReference type="SAM" id="MobiDB-lite"/>
    </source>
</evidence>
<evidence type="ECO:0008006" key="4">
    <source>
        <dbReference type="Google" id="ProtNLM"/>
    </source>
</evidence>
<reference evidence="2 3" key="1">
    <citation type="submission" date="2024-06" db="EMBL/GenBank/DDBJ databases">
        <title>Complete genome of Phlyctema vagabunda strain 19-DSS-EL-015.</title>
        <authorList>
            <person name="Fiorenzani C."/>
        </authorList>
    </citation>
    <scope>NUCLEOTIDE SEQUENCE [LARGE SCALE GENOMIC DNA]</scope>
    <source>
        <strain evidence="2 3">19-DSS-EL-015</strain>
    </source>
</reference>